<feature type="transmembrane region" description="Helical" evidence="1">
    <location>
        <begin position="241"/>
        <end position="260"/>
    </location>
</feature>
<feature type="transmembrane region" description="Helical" evidence="1">
    <location>
        <begin position="42"/>
        <end position="69"/>
    </location>
</feature>
<evidence type="ECO:0000313" key="2">
    <source>
        <dbReference type="EMBL" id="GHO49877.1"/>
    </source>
</evidence>
<dbReference type="AlphaFoldDB" id="A0A8J3I456"/>
<keyword evidence="3" id="KW-1185">Reference proteome</keyword>
<gene>
    <name evidence="2" type="ORF">KSX_80400</name>
</gene>
<comment type="caution">
    <text evidence="2">The sequence shown here is derived from an EMBL/GenBank/DDBJ whole genome shotgun (WGS) entry which is preliminary data.</text>
</comment>
<feature type="transmembrane region" description="Helical" evidence="1">
    <location>
        <begin position="266"/>
        <end position="289"/>
    </location>
</feature>
<dbReference type="Proteomes" id="UP000612362">
    <property type="component" value="Unassembled WGS sequence"/>
</dbReference>
<feature type="transmembrane region" description="Helical" evidence="1">
    <location>
        <begin position="301"/>
        <end position="324"/>
    </location>
</feature>
<name>A0A8J3I456_9CHLR</name>
<sequence>MAATLLPLLLFFFGALEGITHEGILPNPYAGGEMLVPFTQLFALLLLTAAASAFSMNVGLTTVLGYALGDTLHTAFDAHNPALAEWYATPQTAVLNIYVPHLLSYVIFALLVVIPTLCAKALMAWLSRLNHSPSLLVVAVGACIQGGLVYAWIQAAPLLIRTFWGWGWYRLNTTTAAMYYLQTPEMSKWIIWFAVFSFVLRNVLAYRASAKSSFIEREERLSRGFKEADAHPGVLRRLPPFLRALVSAGITTLVLGGVLTDPREGLIFFLFLWFLLIMRGTILPRFSFWTSWTRLVARVPVLMRLLAALLIIYVLAWGAINVFWTQA</sequence>
<dbReference type="EMBL" id="BNJF01000006">
    <property type="protein sequence ID" value="GHO49877.1"/>
    <property type="molecule type" value="Genomic_DNA"/>
</dbReference>
<feature type="transmembrane region" description="Helical" evidence="1">
    <location>
        <begin position="189"/>
        <end position="208"/>
    </location>
</feature>
<organism evidence="2 3">
    <name type="scientific">Ktedonospora formicarum</name>
    <dbReference type="NCBI Taxonomy" id="2778364"/>
    <lineage>
        <taxon>Bacteria</taxon>
        <taxon>Bacillati</taxon>
        <taxon>Chloroflexota</taxon>
        <taxon>Ktedonobacteria</taxon>
        <taxon>Ktedonobacterales</taxon>
        <taxon>Ktedonobacteraceae</taxon>
        <taxon>Ktedonospora</taxon>
    </lineage>
</organism>
<proteinExistence type="predicted"/>
<keyword evidence="1" id="KW-0812">Transmembrane</keyword>
<keyword evidence="1" id="KW-1133">Transmembrane helix</keyword>
<evidence type="ECO:0000313" key="3">
    <source>
        <dbReference type="Proteomes" id="UP000612362"/>
    </source>
</evidence>
<reference evidence="2" key="1">
    <citation type="submission" date="2020-10" db="EMBL/GenBank/DDBJ databases">
        <title>Taxonomic study of unclassified bacteria belonging to the class Ktedonobacteria.</title>
        <authorList>
            <person name="Yabe S."/>
            <person name="Wang C.M."/>
            <person name="Zheng Y."/>
            <person name="Sakai Y."/>
            <person name="Cavaletti L."/>
            <person name="Monciardini P."/>
            <person name="Donadio S."/>
        </authorList>
    </citation>
    <scope>NUCLEOTIDE SEQUENCE</scope>
    <source>
        <strain evidence="2">SOSP1-1</strain>
    </source>
</reference>
<accession>A0A8J3I456</accession>
<feature type="transmembrane region" description="Helical" evidence="1">
    <location>
        <begin position="135"/>
        <end position="153"/>
    </location>
</feature>
<feature type="transmembrane region" description="Helical" evidence="1">
    <location>
        <begin position="105"/>
        <end position="123"/>
    </location>
</feature>
<protein>
    <submittedName>
        <fullName evidence="2">Uncharacterized protein</fullName>
    </submittedName>
</protein>
<evidence type="ECO:0000256" key="1">
    <source>
        <dbReference type="SAM" id="Phobius"/>
    </source>
</evidence>
<keyword evidence="1" id="KW-0472">Membrane</keyword>